<feature type="domain" description="DRBM" evidence="3">
    <location>
        <begin position="253"/>
        <end position="321"/>
    </location>
</feature>
<evidence type="ECO:0000313" key="4">
    <source>
        <dbReference type="Proteomes" id="UP000694941"/>
    </source>
</evidence>
<evidence type="ECO:0000259" key="3">
    <source>
        <dbReference type="PROSITE" id="PS50137"/>
    </source>
</evidence>
<dbReference type="Pfam" id="PF00035">
    <property type="entry name" value="dsrm"/>
    <property type="match status" value="2"/>
</dbReference>
<organism evidence="4 5">
    <name type="scientific">Limulus polyphemus</name>
    <name type="common">Atlantic horseshoe crab</name>
    <dbReference type="NCBI Taxonomy" id="6850"/>
    <lineage>
        <taxon>Eukaryota</taxon>
        <taxon>Metazoa</taxon>
        <taxon>Ecdysozoa</taxon>
        <taxon>Arthropoda</taxon>
        <taxon>Chelicerata</taxon>
        <taxon>Merostomata</taxon>
        <taxon>Xiphosura</taxon>
        <taxon>Limulidae</taxon>
        <taxon>Limulus</taxon>
    </lineage>
</organism>
<dbReference type="GeneID" id="106473061"/>
<dbReference type="Gene3D" id="3.30.160.20">
    <property type="match status" value="3"/>
</dbReference>
<name>A0ABM1BV01_LIMPO</name>
<dbReference type="RefSeq" id="XP_013789194.1">
    <property type="nucleotide sequence ID" value="XM_013933740.2"/>
</dbReference>
<protein>
    <submittedName>
        <fullName evidence="5">Interferon-inducible double-stranded RNA-dependent protein kinase activator A homolog</fullName>
    </submittedName>
</protein>
<feature type="domain" description="DRBM" evidence="3">
    <location>
        <begin position="109"/>
        <end position="187"/>
    </location>
</feature>
<evidence type="ECO:0000256" key="1">
    <source>
        <dbReference type="ARBA" id="ARBA00022884"/>
    </source>
</evidence>
<dbReference type="GO" id="GO:0016301">
    <property type="term" value="F:kinase activity"/>
    <property type="evidence" value="ECO:0007669"/>
    <property type="project" value="UniProtKB-KW"/>
</dbReference>
<evidence type="ECO:0000313" key="5">
    <source>
        <dbReference type="RefSeq" id="XP_013789194.1"/>
    </source>
</evidence>
<evidence type="ECO:0000256" key="2">
    <source>
        <dbReference type="PROSITE-ProRule" id="PRU00266"/>
    </source>
</evidence>
<dbReference type="SMART" id="SM00358">
    <property type="entry name" value="DSRM"/>
    <property type="match status" value="3"/>
</dbReference>
<dbReference type="InterPro" id="IPR014720">
    <property type="entry name" value="dsRBD_dom"/>
</dbReference>
<dbReference type="Proteomes" id="UP000694941">
    <property type="component" value="Unplaced"/>
</dbReference>
<accession>A0ABM1BV01</accession>
<keyword evidence="4" id="KW-1185">Reference proteome</keyword>
<reference evidence="5" key="1">
    <citation type="submission" date="2025-08" db="UniProtKB">
        <authorList>
            <consortium name="RefSeq"/>
        </authorList>
    </citation>
    <scope>IDENTIFICATION</scope>
    <source>
        <tissue evidence="5">Muscle</tissue>
    </source>
</reference>
<dbReference type="InterPro" id="IPR051247">
    <property type="entry name" value="RLC_Component"/>
</dbReference>
<keyword evidence="5" id="KW-0418">Kinase</keyword>
<gene>
    <name evidence="5" type="primary">LOC106473061</name>
</gene>
<dbReference type="PANTHER" id="PTHR46205:SF3">
    <property type="entry name" value="LOQUACIOUS, ISOFORM B"/>
    <property type="match status" value="1"/>
</dbReference>
<keyword evidence="1 2" id="KW-0694">RNA-binding</keyword>
<dbReference type="PANTHER" id="PTHR46205">
    <property type="entry name" value="LOQUACIOUS, ISOFORM B"/>
    <property type="match status" value="1"/>
</dbReference>
<feature type="domain" description="DRBM" evidence="3">
    <location>
        <begin position="6"/>
        <end position="73"/>
    </location>
</feature>
<dbReference type="SUPFAM" id="SSF54768">
    <property type="entry name" value="dsRNA-binding domain-like"/>
    <property type="match status" value="3"/>
</dbReference>
<proteinExistence type="predicted"/>
<dbReference type="PROSITE" id="PS50137">
    <property type="entry name" value="DS_RBD"/>
    <property type="match status" value="3"/>
</dbReference>
<sequence length="325" mass="36316">MEHKKTPVSILQEFCLYRGLTADYTLISVEGQVHEPTFTFRVEVDHEFAIGVGQSKKKAKHAAAKALLDKLQASDKLIDSSLKLLENLSLASDLKEKDDSSEGDKFSGNHVGTLQELCMKRQWEPPYYETVLEEGLPHDRVFGIQCQVKMYDQGGSEDKEIKKTGFGRTKRIAKHQAAYKILQVLEGVYVCDEKPPVKPTIAQSQMKTKTQKSSVPIPDYGHKVRMFFQELQSSPGKTLASLHVTDLSMSTTDFIGLLQDVADEQNFQNKYCMLENSRSDGNQQCLVHLGALPAMICFGMGKSSDDAKEDAAKNALHILEIITRT</sequence>
<keyword evidence="5" id="KW-0808">Transferase</keyword>